<evidence type="ECO:0000256" key="3">
    <source>
        <dbReference type="ARBA" id="ARBA00022448"/>
    </source>
</evidence>
<reference evidence="10 11" key="1">
    <citation type="submission" date="2015-12" db="EMBL/GenBank/DDBJ databases">
        <title>Draft genome sequence of Mesorhizobium sp. UFLA 01-765, a multitolerant efficient symbiont and plant-growth promoting strain isolated from Zn-mining soil using Leucaena leucocephala as a trap plant.</title>
        <authorList>
            <person name="Rangel W.M."/>
            <person name="Thijs S."/>
            <person name="Longatti S.M."/>
            <person name="Moreira F.M."/>
            <person name="Weyens N."/>
            <person name="Vangronsveld J."/>
            <person name="Van Hamme J.D."/>
            <person name="Bottos E.M."/>
            <person name="Rineau F."/>
        </authorList>
    </citation>
    <scope>NUCLEOTIDE SEQUENCE [LARGE SCALE GENOMIC DNA]</scope>
    <source>
        <strain evidence="10 11">UFLA 01-765</strain>
    </source>
</reference>
<comment type="similarity">
    <text evidence="2">Belongs to the binding-protein-dependent transport system permease family. HisMQ subfamily.</text>
</comment>
<keyword evidence="3 8" id="KW-0813">Transport</keyword>
<feature type="transmembrane region" description="Helical" evidence="8">
    <location>
        <begin position="159"/>
        <end position="181"/>
    </location>
</feature>
<feature type="transmembrane region" description="Helical" evidence="8">
    <location>
        <begin position="27"/>
        <end position="53"/>
    </location>
</feature>
<dbReference type="InterPro" id="IPR000515">
    <property type="entry name" value="MetI-like"/>
</dbReference>
<gene>
    <name evidence="10" type="ORF">AU467_22315</name>
</gene>
<comment type="caution">
    <text evidence="10">The sequence shown here is derived from an EMBL/GenBank/DDBJ whole genome shotgun (WGS) entry which is preliminary data.</text>
</comment>
<dbReference type="GO" id="GO:0006865">
    <property type="term" value="P:amino acid transport"/>
    <property type="evidence" value="ECO:0007669"/>
    <property type="project" value="TreeGrafter"/>
</dbReference>
<evidence type="ECO:0000256" key="7">
    <source>
        <dbReference type="ARBA" id="ARBA00023136"/>
    </source>
</evidence>
<evidence type="ECO:0000256" key="4">
    <source>
        <dbReference type="ARBA" id="ARBA00022475"/>
    </source>
</evidence>
<dbReference type="Pfam" id="PF00528">
    <property type="entry name" value="BPD_transp_1"/>
    <property type="match status" value="1"/>
</dbReference>
<accession>A0A124GGC0</accession>
<dbReference type="PROSITE" id="PS50928">
    <property type="entry name" value="ABC_TM1"/>
    <property type="match status" value="1"/>
</dbReference>
<keyword evidence="7 8" id="KW-0472">Membrane</keyword>
<evidence type="ECO:0000256" key="6">
    <source>
        <dbReference type="ARBA" id="ARBA00022989"/>
    </source>
</evidence>
<dbReference type="CDD" id="cd06261">
    <property type="entry name" value="TM_PBP2"/>
    <property type="match status" value="1"/>
</dbReference>
<feature type="transmembrane region" description="Helical" evidence="8">
    <location>
        <begin position="202"/>
        <end position="220"/>
    </location>
</feature>
<dbReference type="NCBIfam" id="TIGR01726">
    <property type="entry name" value="HEQRo_perm_3TM"/>
    <property type="match status" value="1"/>
</dbReference>
<evidence type="ECO:0000256" key="5">
    <source>
        <dbReference type="ARBA" id="ARBA00022692"/>
    </source>
</evidence>
<dbReference type="InterPro" id="IPR035906">
    <property type="entry name" value="MetI-like_sf"/>
</dbReference>
<feature type="transmembrane region" description="Helical" evidence="8">
    <location>
        <begin position="126"/>
        <end position="147"/>
    </location>
</feature>
<organism evidence="10 11">
    <name type="scientific">Rhizobium loti</name>
    <name type="common">Mesorhizobium loti</name>
    <dbReference type="NCBI Taxonomy" id="381"/>
    <lineage>
        <taxon>Bacteria</taxon>
        <taxon>Pseudomonadati</taxon>
        <taxon>Pseudomonadota</taxon>
        <taxon>Alphaproteobacteria</taxon>
        <taxon>Hyphomicrobiales</taxon>
        <taxon>Phyllobacteriaceae</taxon>
        <taxon>Mesorhizobium</taxon>
    </lineage>
</organism>
<evidence type="ECO:0000256" key="1">
    <source>
        <dbReference type="ARBA" id="ARBA00004429"/>
    </source>
</evidence>
<feature type="transmembrane region" description="Helical" evidence="8">
    <location>
        <begin position="333"/>
        <end position="351"/>
    </location>
</feature>
<dbReference type="GO" id="GO:0043190">
    <property type="term" value="C:ATP-binding cassette (ABC) transporter complex"/>
    <property type="evidence" value="ECO:0007669"/>
    <property type="project" value="InterPro"/>
</dbReference>
<keyword evidence="6 8" id="KW-1133">Transmembrane helix</keyword>
<proteinExistence type="inferred from homology"/>
<comment type="subcellular location">
    <subcellularLocation>
        <location evidence="1">Cell inner membrane</location>
        <topology evidence="1">Multi-pass membrane protein</topology>
    </subcellularLocation>
    <subcellularLocation>
        <location evidence="8">Cell membrane</location>
        <topology evidence="8">Multi-pass membrane protein</topology>
    </subcellularLocation>
</comment>
<dbReference type="AlphaFoldDB" id="A0A124GGC0"/>
<sequence length="362" mass="38912">MAMPFSISADAPPVRLRFSGMSRLAKLLFGTPLNAALTLVFGGLLVITVPAILRWAVMDAVLFDPDPKACRVATGACWSFIYAKSGQLLFGIYPLDERWRPATVCLVILTLLAWSVRPASWTPRLLALWAAALALIFWLMGGGIGLSEVPTSSWGGLPVTLILTVVAIGVAFPVSILLALARRSTMPVLRTGAVILIESVRGLPLLSILFVVSIMMPLFLPEVLLPDKFTRALVALTVFAAAYLAEVIRGGLQAIPKGQYEAAAALGLPFWRTQYLVILPQAIRVAIPALANTIIVMIKNTSLVLVVGLFDLISSGKAALADPEWPSPAAETFLFIGAIFFALSFSFARFADFLERRGPAAH</sequence>
<evidence type="ECO:0000256" key="8">
    <source>
        <dbReference type="RuleBase" id="RU363032"/>
    </source>
</evidence>
<feature type="domain" description="ABC transmembrane type-1" evidence="9">
    <location>
        <begin position="157"/>
        <end position="351"/>
    </location>
</feature>
<dbReference type="InterPro" id="IPR010065">
    <property type="entry name" value="AA_ABC_transptr_permease_3TM"/>
</dbReference>
<dbReference type="PANTHER" id="PTHR30614">
    <property type="entry name" value="MEMBRANE COMPONENT OF AMINO ACID ABC TRANSPORTER"/>
    <property type="match status" value="1"/>
</dbReference>
<dbReference type="GO" id="GO:0022857">
    <property type="term" value="F:transmembrane transporter activity"/>
    <property type="evidence" value="ECO:0007669"/>
    <property type="project" value="InterPro"/>
</dbReference>
<feature type="transmembrane region" description="Helical" evidence="8">
    <location>
        <begin position="98"/>
        <end position="114"/>
    </location>
</feature>
<keyword evidence="5 8" id="KW-0812">Transmembrane</keyword>
<dbReference type="OrthoDB" id="9771188at2"/>
<dbReference type="InterPro" id="IPR043429">
    <property type="entry name" value="ArtM/GltK/GlnP/TcyL/YhdX-like"/>
</dbReference>
<dbReference type="EMBL" id="LPWA01000107">
    <property type="protein sequence ID" value="KUM26288.1"/>
    <property type="molecule type" value="Genomic_DNA"/>
</dbReference>
<evidence type="ECO:0000313" key="11">
    <source>
        <dbReference type="Proteomes" id="UP000053176"/>
    </source>
</evidence>
<protein>
    <submittedName>
        <fullName evidence="10">Amino acid ABC transporter permease</fullName>
    </submittedName>
</protein>
<dbReference type="Proteomes" id="UP000053176">
    <property type="component" value="Unassembled WGS sequence"/>
</dbReference>
<dbReference type="PANTHER" id="PTHR30614:SF41">
    <property type="entry name" value="INNER MEMBRANE AMINO-ACID ABC TRANSPORTER PERMEASE PROTEIN YHDY"/>
    <property type="match status" value="1"/>
</dbReference>
<dbReference type="Gene3D" id="1.10.3720.10">
    <property type="entry name" value="MetI-like"/>
    <property type="match status" value="1"/>
</dbReference>
<feature type="transmembrane region" description="Helical" evidence="8">
    <location>
        <begin position="232"/>
        <end position="252"/>
    </location>
</feature>
<keyword evidence="4" id="KW-1003">Cell membrane</keyword>
<evidence type="ECO:0000256" key="2">
    <source>
        <dbReference type="ARBA" id="ARBA00010072"/>
    </source>
</evidence>
<dbReference type="SUPFAM" id="SSF161098">
    <property type="entry name" value="MetI-like"/>
    <property type="match status" value="1"/>
</dbReference>
<evidence type="ECO:0000313" key="10">
    <source>
        <dbReference type="EMBL" id="KUM26288.1"/>
    </source>
</evidence>
<name>A0A124GGC0_RHILI</name>
<evidence type="ECO:0000259" key="9">
    <source>
        <dbReference type="PROSITE" id="PS50928"/>
    </source>
</evidence>
<feature type="transmembrane region" description="Helical" evidence="8">
    <location>
        <begin position="289"/>
        <end position="313"/>
    </location>
</feature>